<protein>
    <submittedName>
        <fullName evidence="6">Universal stress protein E</fullName>
    </submittedName>
</protein>
<gene>
    <name evidence="6" type="primary">uspE_1</name>
    <name evidence="6" type="ORF">PSEHALCIP103_00896</name>
</gene>
<evidence type="ECO:0000259" key="5">
    <source>
        <dbReference type="Pfam" id="PF00582"/>
    </source>
</evidence>
<dbReference type="InterPro" id="IPR006015">
    <property type="entry name" value="Universal_stress_UspA"/>
</dbReference>
<dbReference type="GO" id="GO:0005737">
    <property type="term" value="C:cytoplasm"/>
    <property type="evidence" value="ECO:0007669"/>
    <property type="project" value="UniProtKB-SubCell"/>
</dbReference>
<dbReference type="PANTHER" id="PTHR47892">
    <property type="entry name" value="UNIVERSAL STRESS PROTEIN E"/>
    <property type="match status" value="1"/>
</dbReference>
<evidence type="ECO:0000313" key="7">
    <source>
        <dbReference type="Proteomes" id="UP001152447"/>
    </source>
</evidence>
<evidence type="ECO:0000256" key="1">
    <source>
        <dbReference type="ARBA" id="ARBA00004496"/>
    </source>
</evidence>
<dbReference type="EMBL" id="CAMAPB010000009">
    <property type="protein sequence ID" value="CAH9053789.1"/>
    <property type="molecule type" value="Genomic_DNA"/>
</dbReference>
<dbReference type="Proteomes" id="UP001152447">
    <property type="component" value="Unassembled WGS sequence"/>
</dbReference>
<dbReference type="Pfam" id="PF00582">
    <property type="entry name" value="Usp"/>
    <property type="match status" value="1"/>
</dbReference>
<feature type="domain" description="UspA" evidence="5">
    <location>
        <begin position="222"/>
        <end position="291"/>
    </location>
</feature>
<evidence type="ECO:0000313" key="6">
    <source>
        <dbReference type="EMBL" id="CAH9053789.1"/>
    </source>
</evidence>
<keyword evidence="3" id="KW-0963">Cytoplasm</keyword>
<comment type="caution">
    <text evidence="6">The sequence shown here is derived from an EMBL/GenBank/DDBJ whole genome shotgun (WGS) entry which is preliminary data.</text>
</comment>
<evidence type="ECO:0000256" key="2">
    <source>
        <dbReference type="ARBA" id="ARBA00008791"/>
    </source>
</evidence>
<reference evidence="6" key="1">
    <citation type="submission" date="2022-07" db="EMBL/GenBank/DDBJ databases">
        <authorList>
            <person name="Criscuolo A."/>
        </authorList>
    </citation>
    <scope>NUCLEOTIDE SEQUENCE</scope>
    <source>
        <strain evidence="6">CIP103197</strain>
    </source>
</reference>
<comment type="similarity">
    <text evidence="2">Belongs to the universal stress protein A family.</text>
</comment>
<name>A0A9W4QUG7_PSEHA</name>
<accession>A0A9W4QUG7</accession>
<dbReference type="PRINTS" id="PR01438">
    <property type="entry name" value="UNVRSLSTRESS"/>
</dbReference>
<organism evidence="6 7">
    <name type="scientific">Pseudoalteromonas haloplanktis</name>
    <name type="common">Alteromonas haloplanktis</name>
    <dbReference type="NCBI Taxonomy" id="228"/>
    <lineage>
        <taxon>Bacteria</taxon>
        <taxon>Pseudomonadati</taxon>
        <taxon>Pseudomonadota</taxon>
        <taxon>Gammaproteobacteria</taxon>
        <taxon>Alteromonadales</taxon>
        <taxon>Pseudoalteromonadaceae</taxon>
        <taxon>Pseudoalteromonas</taxon>
    </lineage>
</organism>
<dbReference type="InterPro" id="IPR006016">
    <property type="entry name" value="UspA"/>
</dbReference>
<comment type="subcellular location">
    <subcellularLocation>
        <location evidence="1">Cytoplasm</location>
    </subcellularLocation>
</comment>
<dbReference type="RefSeq" id="WP_262976233.1">
    <property type="nucleotide sequence ID" value="NZ_CAMAPB010000009.1"/>
</dbReference>
<keyword evidence="7" id="KW-1185">Reference proteome</keyword>
<comment type="function">
    <text evidence="4">Required for resistance to DNA-damaging agents.</text>
</comment>
<dbReference type="SUPFAM" id="SSF52402">
    <property type="entry name" value="Adenine nucleotide alpha hydrolases-like"/>
    <property type="match status" value="1"/>
</dbReference>
<dbReference type="Gene3D" id="3.40.50.12370">
    <property type="match status" value="1"/>
</dbReference>
<proteinExistence type="inferred from homology"/>
<evidence type="ECO:0000256" key="4">
    <source>
        <dbReference type="ARBA" id="ARBA00037131"/>
    </source>
</evidence>
<evidence type="ECO:0000256" key="3">
    <source>
        <dbReference type="ARBA" id="ARBA00022490"/>
    </source>
</evidence>
<dbReference type="AlphaFoldDB" id="A0A9W4QUG7"/>
<sequence>MDKKKLLVLIDSVEFAKTSLQHAKQKALQGNKHIDIVAFSFEETGNILFSLSPEQLLALQDKCLASLRAQLEPLISAELEGCSYTFQTAWHEAPEQWLNEDINTDDYEMVIKTRHIDSDSQFSELDWQLIRFTPIALYLAADNKWRKHTNILAALDLASEKTVKHKLNQSIIKYGLAYAQQTDCEFYAGYTVYISPILRDLGLVFSEEQLVNAFEKLPQSQQQLIIDNNLRDKLYIKAGLPEQVIPSLAAKLNADLVIIGSVGNVGIKAKLIGNTAEKIMRLLKTDLLILPPN</sequence>
<dbReference type="PANTHER" id="PTHR47892:SF1">
    <property type="entry name" value="UNIVERSAL STRESS PROTEIN E"/>
    <property type="match status" value="1"/>
</dbReference>